<dbReference type="Pfam" id="PF05729">
    <property type="entry name" value="NACHT"/>
    <property type="match status" value="1"/>
</dbReference>
<dbReference type="Pfam" id="PF14484">
    <property type="entry name" value="FISNA"/>
    <property type="match status" value="1"/>
</dbReference>
<dbReference type="Proteomes" id="UP000504612">
    <property type="component" value="Unplaced"/>
</dbReference>
<comment type="subcellular location">
    <subcellularLocation>
        <location evidence="1">Cytoplasm</location>
    </subcellularLocation>
</comment>
<evidence type="ECO:0000313" key="9">
    <source>
        <dbReference type="Proteomes" id="UP000504612"/>
    </source>
</evidence>
<dbReference type="GeneID" id="113430217"/>
<feature type="domain" description="NACHT" evidence="8">
    <location>
        <begin position="83"/>
        <end position="403"/>
    </location>
</feature>
<reference evidence="10" key="1">
    <citation type="submission" date="2025-08" db="UniProtKB">
        <authorList>
            <consortium name="RefSeq"/>
        </authorList>
    </citation>
    <scope>IDENTIFICATION</scope>
</reference>
<evidence type="ECO:0000256" key="7">
    <source>
        <dbReference type="ARBA" id="ARBA00023198"/>
    </source>
</evidence>
<feature type="non-terminal residue" evidence="10">
    <location>
        <position position="1"/>
    </location>
</feature>
<dbReference type="Gene3D" id="3.40.50.300">
    <property type="entry name" value="P-loop containing nucleotide triphosphate hydrolases"/>
    <property type="match status" value="1"/>
</dbReference>
<keyword evidence="2" id="KW-0963">Cytoplasm</keyword>
<evidence type="ECO:0000256" key="2">
    <source>
        <dbReference type="ARBA" id="ARBA00022490"/>
    </source>
</evidence>
<dbReference type="GO" id="GO:0045087">
    <property type="term" value="P:innate immune response"/>
    <property type="evidence" value="ECO:0007669"/>
    <property type="project" value="UniProtKB-KW"/>
</dbReference>
<dbReference type="InterPro" id="IPR041267">
    <property type="entry name" value="NLRP_HD2"/>
</dbReference>
<dbReference type="InterPro" id="IPR050637">
    <property type="entry name" value="NLRP_innate_immun_reg"/>
</dbReference>
<dbReference type="PANTHER" id="PTHR45690:SF19">
    <property type="entry name" value="NACHT, LRR AND PYD DOMAINS-CONTAINING PROTEIN 3"/>
    <property type="match status" value="1"/>
</dbReference>
<dbReference type="InterPro" id="IPR007111">
    <property type="entry name" value="NACHT_NTPase"/>
</dbReference>
<dbReference type="Pfam" id="PF17776">
    <property type="entry name" value="NLRC4_HD2"/>
    <property type="match status" value="1"/>
</dbReference>
<protein>
    <submittedName>
        <fullName evidence="10">NACHT, LRR and PYD domains-containing protein 12-like</fullName>
    </submittedName>
</protein>
<keyword evidence="4" id="KW-0547">Nucleotide-binding</keyword>
<organism evidence="9 10">
    <name type="scientific">Notechis scutatus</name>
    <name type="common">mainland tiger snake</name>
    <dbReference type="NCBI Taxonomy" id="8663"/>
    <lineage>
        <taxon>Eukaryota</taxon>
        <taxon>Metazoa</taxon>
        <taxon>Chordata</taxon>
        <taxon>Craniata</taxon>
        <taxon>Vertebrata</taxon>
        <taxon>Euteleostomi</taxon>
        <taxon>Lepidosauria</taxon>
        <taxon>Squamata</taxon>
        <taxon>Bifurcata</taxon>
        <taxon>Unidentata</taxon>
        <taxon>Episquamata</taxon>
        <taxon>Toxicofera</taxon>
        <taxon>Serpentes</taxon>
        <taxon>Colubroidea</taxon>
        <taxon>Elapidae</taxon>
        <taxon>Hydrophiinae</taxon>
        <taxon>Notechis</taxon>
    </lineage>
</organism>
<name>A0A6J1VZL8_9SAUR</name>
<dbReference type="SMART" id="SM01288">
    <property type="entry name" value="FISNA"/>
    <property type="match status" value="1"/>
</dbReference>
<evidence type="ECO:0000259" key="8">
    <source>
        <dbReference type="PROSITE" id="PS50837"/>
    </source>
</evidence>
<evidence type="ECO:0000313" key="10">
    <source>
        <dbReference type="RefSeq" id="XP_026548466.1"/>
    </source>
</evidence>
<dbReference type="GO" id="GO:0005524">
    <property type="term" value="F:ATP binding"/>
    <property type="evidence" value="ECO:0007669"/>
    <property type="project" value="UniProtKB-KW"/>
</dbReference>
<proteinExistence type="predicted"/>
<dbReference type="GO" id="GO:0005737">
    <property type="term" value="C:cytoplasm"/>
    <property type="evidence" value="ECO:0007669"/>
    <property type="project" value="UniProtKB-SubCell"/>
</dbReference>
<sequence length="559" mass="65940">YRSYIKDNFAIIKDPNALLGEYVSLNQRYSKLIIVDYHPSEEEREDEILAMGRKHLEIISKRAESSTSIEALFNPDKNGLIPQVVVLQGAAGIGKTIMTKKIIFDWASQLLYQDKFNYVFYICCRKMNVHAESEESSIAEIISEEWLKCHESKNVIQNILKDEEKLLFIIDGFDELRYSFDQPENYVCIDPWKKKPVRILLSSLFRKKLLPKSSLIITTRPTALEKLHQYLKCPRNVEILGFSTKERQEYFYKFFENKDQASQALRFVKQNDTLFTMCVIPLVSWIICTVMKQEMESGKDLQKTPYTLTAIYILYFSSLLKYHHKEAKQDVQSSVKGLCSLAVEGVWKQKTLFMEEEVTLNQRDFLSLFLNESIFKRGIGCIKRYSFVHLSFQEFFAALFYILEEREELHSENWNKNLQMLLKRHKSFRPDFAVGFRFLFGFLHKEKRMKELKEEFGWEISPKIKEFLLDCIKDSIPKRRPNFQLQKEMLSYLYETQDDNFIKNAICGITKIDYQCNSDMELMILGYCIQHCLNLKYLFVKGSAILYRGETELFLPENE</sequence>
<dbReference type="RefSeq" id="XP_026548466.1">
    <property type="nucleotide sequence ID" value="XM_026692681.1"/>
</dbReference>
<keyword evidence="9" id="KW-1185">Reference proteome</keyword>
<dbReference type="SUPFAM" id="SSF52540">
    <property type="entry name" value="P-loop containing nucleoside triphosphate hydrolases"/>
    <property type="match status" value="1"/>
</dbReference>
<evidence type="ECO:0000256" key="4">
    <source>
        <dbReference type="ARBA" id="ARBA00022741"/>
    </source>
</evidence>
<dbReference type="InterPro" id="IPR027417">
    <property type="entry name" value="P-loop_NTPase"/>
</dbReference>
<evidence type="ECO:0000256" key="3">
    <source>
        <dbReference type="ARBA" id="ARBA00022737"/>
    </source>
</evidence>
<keyword evidence="6" id="KW-0832">Ubl conjugation</keyword>
<dbReference type="KEGG" id="nss:113430217"/>
<dbReference type="GO" id="GO:0006954">
    <property type="term" value="P:inflammatory response"/>
    <property type="evidence" value="ECO:0007669"/>
    <property type="project" value="UniProtKB-KW"/>
</dbReference>
<keyword evidence="5" id="KW-0067">ATP-binding</keyword>
<dbReference type="AlphaFoldDB" id="A0A6J1VZL8"/>
<dbReference type="InterPro" id="IPR041075">
    <property type="entry name" value="NOD1/2_WH"/>
</dbReference>
<dbReference type="Pfam" id="PF17779">
    <property type="entry name" value="WHD_NOD2"/>
    <property type="match status" value="1"/>
</dbReference>
<keyword evidence="3" id="KW-0677">Repeat</keyword>
<dbReference type="InterPro" id="IPR029495">
    <property type="entry name" value="NACHT-assoc"/>
</dbReference>
<evidence type="ECO:0000256" key="1">
    <source>
        <dbReference type="ARBA" id="ARBA00004496"/>
    </source>
</evidence>
<evidence type="ECO:0000256" key="6">
    <source>
        <dbReference type="ARBA" id="ARBA00022843"/>
    </source>
</evidence>
<evidence type="ECO:0000256" key="5">
    <source>
        <dbReference type="ARBA" id="ARBA00022840"/>
    </source>
</evidence>
<dbReference type="PANTHER" id="PTHR45690">
    <property type="entry name" value="NACHT, LRR AND PYD DOMAINS-CONTAINING PROTEIN 12"/>
    <property type="match status" value="1"/>
</dbReference>
<dbReference type="PROSITE" id="PS50837">
    <property type="entry name" value="NACHT"/>
    <property type="match status" value="1"/>
</dbReference>
<gene>
    <name evidence="10" type="primary">LOC113430217</name>
</gene>
<keyword evidence="7" id="KW-0395">Inflammatory response</keyword>
<accession>A0A6J1VZL8</accession>